<dbReference type="Gene3D" id="3.90.550.10">
    <property type="entry name" value="Spore Coat Polysaccharide Biosynthesis Protein SpsA, Chain A"/>
    <property type="match status" value="1"/>
</dbReference>
<keyword evidence="3" id="KW-1185">Reference proteome</keyword>
<feature type="domain" description="Nucleotidyl transferase" evidence="1">
    <location>
        <begin position="5"/>
        <end position="226"/>
    </location>
</feature>
<dbReference type="EMBL" id="SEWW01000002">
    <property type="protein sequence ID" value="NGZ43797.1"/>
    <property type="molecule type" value="Genomic_DNA"/>
</dbReference>
<name>A0ABX0EW39_9BACT</name>
<dbReference type="InterPro" id="IPR005835">
    <property type="entry name" value="NTP_transferase_dom"/>
</dbReference>
<protein>
    <submittedName>
        <fullName evidence="2">Nucleotidyltransferase family protein</fullName>
    </submittedName>
</protein>
<reference evidence="2 3" key="1">
    <citation type="submission" date="2019-02" db="EMBL/GenBank/DDBJ databases">
        <title>Genome of a new Bacteroidetes strain.</title>
        <authorList>
            <person name="Pitt A."/>
        </authorList>
    </citation>
    <scope>NUCLEOTIDE SEQUENCE [LARGE SCALE GENOMIC DNA]</scope>
    <source>
        <strain evidence="2 3">50C-KIRBA</strain>
    </source>
</reference>
<evidence type="ECO:0000313" key="2">
    <source>
        <dbReference type="EMBL" id="NGZ43797.1"/>
    </source>
</evidence>
<organism evidence="2 3">
    <name type="scientific">Aquirufa beregesia</name>
    <dbReference type="NCBI Taxonomy" id="2516556"/>
    <lineage>
        <taxon>Bacteria</taxon>
        <taxon>Pseudomonadati</taxon>
        <taxon>Bacteroidota</taxon>
        <taxon>Cytophagia</taxon>
        <taxon>Cytophagales</taxon>
        <taxon>Flectobacillaceae</taxon>
        <taxon>Aquirufa</taxon>
    </lineage>
</organism>
<dbReference type="PANTHER" id="PTHR22572">
    <property type="entry name" value="SUGAR-1-PHOSPHATE GUANYL TRANSFERASE"/>
    <property type="match status" value="1"/>
</dbReference>
<proteinExistence type="predicted"/>
<dbReference type="InterPro" id="IPR050486">
    <property type="entry name" value="Mannose-1P_guanyltransferase"/>
</dbReference>
<dbReference type="RefSeq" id="WP_166229439.1">
    <property type="nucleotide sequence ID" value="NZ_CBCSIJ010000004.1"/>
</dbReference>
<dbReference type="Pfam" id="PF00483">
    <property type="entry name" value="NTP_transferase"/>
    <property type="match status" value="1"/>
</dbReference>
<sequence length="233" mass="26641">MGKRAIILAGGKGTRLKPYTISLPKPLVPIGDVPILEIIIRQLKKAGFNHVTLTVNHMADIIQAYFGDGSKWGIKIDYSLELKPLSTMGPLTLIPDLPEDFLVMNGDILTDLNFEEFYHSHISNKSNFTIASFLRKDKVEYGVLIRNENSELIQFQEKPENDYLVSMGVYMMSKKNVDLIPVDTFFGFDHLMNVLIEKKQYPKIHEFNGYWLDIGRPADYEKAIEEHSKMAFL</sequence>
<dbReference type="Proteomes" id="UP001318301">
    <property type="component" value="Unassembled WGS sequence"/>
</dbReference>
<gene>
    <name evidence="2" type="ORF">EWU23_04835</name>
</gene>
<comment type="caution">
    <text evidence="2">The sequence shown here is derived from an EMBL/GenBank/DDBJ whole genome shotgun (WGS) entry which is preliminary data.</text>
</comment>
<evidence type="ECO:0000313" key="3">
    <source>
        <dbReference type="Proteomes" id="UP001318301"/>
    </source>
</evidence>
<accession>A0ABX0EW39</accession>
<dbReference type="SUPFAM" id="SSF53448">
    <property type="entry name" value="Nucleotide-diphospho-sugar transferases"/>
    <property type="match status" value="1"/>
</dbReference>
<evidence type="ECO:0000259" key="1">
    <source>
        <dbReference type="Pfam" id="PF00483"/>
    </source>
</evidence>
<dbReference type="InterPro" id="IPR029044">
    <property type="entry name" value="Nucleotide-diphossugar_trans"/>
</dbReference>